<evidence type="ECO:0000256" key="3">
    <source>
        <dbReference type="ARBA" id="ARBA00022777"/>
    </source>
</evidence>
<keyword evidence="6" id="KW-1185">Reference proteome</keyword>
<dbReference type="Proteomes" id="UP000315711">
    <property type="component" value="Unassembled WGS sequence"/>
</dbReference>
<comment type="caution">
    <text evidence="5">The sequence shown here is derived from an EMBL/GenBank/DDBJ whole genome shotgun (WGS) entry which is preliminary data.</text>
</comment>
<evidence type="ECO:0000256" key="4">
    <source>
        <dbReference type="PIRNR" id="PIRNR006078"/>
    </source>
</evidence>
<proteinExistence type="inferred from homology"/>
<dbReference type="Gene3D" id="3.90.1510.10">
    <property type="entry name" value="Glycerate kinase, domain 2"/>
    <property type="match status" value="1"/>
</dbReference>
<dbReference type="InterPro" id="IPR036129">
    <property type="entry name" value="Glycerate_kinase_sf"/>
</dbReference>
<dbReference type="Pfam" id="PF02595">
    <property type="entry name" value="Gly_kinase"/>
    <property type="match status" value="1"/>
</dbReference>
<reference evidence="5 6" key="1">
    <citation type="journal article" date="2015" name="Stand. Genomic Sci.">
        <title>Genomic Encyclopedia of Bacterial and Archaeal Type Strains, Phase III: the genomes of soil and plant-associated and newly described type strains.</title>
        <authorList>
            <person name="Whitman W.B."/>
            <person name="Woyke T."/>
            <person name="Klenk H.P."/>
            <person name="Zhou Y."/>
            <person name="Lilburn T.G."/>
            <person name="Beck B.J."/>
            <person name="De Vos P."/>
            <person name="Vandamme P."/>
            <person name="Eisen J.A."/>
            <person name="Garrity G."/>
            <person name="Hugenholtz P."/>
            <person name="Kyrpides N.C."/>
        </authorList>
    </citation>
    <scope>NUCLEOTIDE SEQUENCE [LARGE SCALE GENOMIC DNA]</scope>
    <source>
        <strain evidence="5 6">CGMCC 1.10116</strain>
    </source>
</reference>
<dbReference type="Gene3D" id="3.40.50.10350">
    <property type="entry name" value="Glycerate kinase, domain 1"/>
    <property type="match status" value="1"/>
</dbReference>
<dbReference type="SUPFAM" id="SSF110738">
    <property type="entry name" value="Glycerate kinase I"/>
    <property type="match status" value="1"/>
</dbReference>
<evidence type="ECO:0000313" key="5">
    <source>
        <dbReference type="EMBL" id="TWI53961.1"/>
    </source>
</evidence>
<dbReference type="InterPro" id="IPR018193">
    <property type="entry name" value="Glyc_kinase_flavodox-like_fold"/>
</dbReference>
<evidence type="ECO:0000256" key="2">
    <source>
        <dbReference type="ARBA" id="ARBA00022679"/>
    </source>
</evidence>
<dbReference type="PANTHER" id="PTHR21599">
    <property type="entry name" value="GLYCERATE KINASE"/>
    <property type="match status" value="1"/>
</dbReference>
<sequence>MRKIVIAPDSFKESFTAMQAADAIEKGFRRVFPQAEYVKIPMADGGEGTVQSLVDALHGTIETVTVVGPLGDEVEATYGVSGDGKVAVIEMAAASGLHLVPPDKRNPLITTTYGTGQLIIEALEKGVEHIIIGIGGSATNDGGAGLATALGVKLLASDGTQIDYGGAALAKLERVEIDHMHPRLKEVTIEVACDVDNPLLGEKGASAIYGPQKGANEEMVGELDRCLAHYADKIKETLGKDIRDIPGAGAAGGLGAGLLAFLNVRLDSGVTLILEATGFHERVKGASLVITGEGRLDQQTIFGKTPIGVAKAAKQTDIPVLAFAGGLANGHEVIFEHGIDVAFSIVPGILSIEDALENGLRYLEGTAYNTAKIMSIQQQME</sequence>
<dbReference type="GO" id="GO:0031388">
    <property type="term" value="P:organic acid phosphorylation"/>
    <property type="evidence" value="ECO:0007669"/>
    <property type="project" value="UniProtKB-UniRule"/>
</dbReference>
<dbReference type="GO" id="GO:0008887">
    <property type="term" value="F:glycerate kinase activity"/>
    <property type="evidence" value="ECO:0007669"/>
    <property type="project" value="UniProtKB-UniRule"/>
</dbReference>
<dbReference type="EMBL" id="VLKZ01000011">
    <property type="protein sequence ID" value="TWI53961.1"/>
    <property type="molecule type" value="Genomic_DNA"/>
</dbReference>
<keyword evidence="3 4" id="KW-0418">Kinase</keyword>
<comment type="similarity">
    <text evidence="1 4">Belongs to the glycerate kinase type-1 family.</text>
</comment>
<dbReference type="OrthoDB" id="9774290at2"/>
<evidence type="ECO:0000256" key="1">
    <source>
        <dbReference type="ARBA" id="ARBA00006284"/>
    </source>
</evidence>
<dbReference type="RefSeq" id="WP_144451468.1">
    <property type="nucleotide sequence ID" value="NZ_VLKZ01000011.1"/>
</dbReference>
<accession>A0A562QB24</accession>
<dbReference type="PIRSF" id="PIRSF006078">
    <property type="entry name" value="GlxK"/>
    <property type="match status" value="1"/>
</dbReference>
<dbReference type="NCBIfam" id="TIGR00045">
    <property type="entry name" value="glycerate kinase"/>
    <property type="match status" value="1"/>
</dbReference>
<organism evidence="5 6">
    <name type="scientific">Halalkalibacter nanhaiisediminis</name>
    <dbReference type="NCBI Taxonomy" id="688079"/>
    <lineage>
        <taxon>Bacteria</taxon>
        <taxon>Bacillati</taxon>
        <taxon>Bacillota</taxon>
        <taxon>Bacilli</taxon>
        <taxon>Bacillales</taxon>
        <taxon>Bacillaceae</taxon>
        <taxon>Halalkalibacter</taxon>
    </lineage>
</organism>
<evidence type="ECO:0000313" key="6">
    <source>
        <dbReference type="Proteomes" id="UP000315711"/>
    </source>
</evidence>
<dbReference type="PANTHER" id="PTHR21599:SF0">
    <property type="entry name" value="GLYCERATE KINASE"/>
    <property type="match status" value="1"/>
</dbReference>
<name>A0A562QB24_9BACI</name>
<dbReference type="InterPro" id="IPR018197">
    <property type="entry name" value="Glycerate_kinase_RE-like"/>
</dbReference>
<keyword evidence="2 4" id="KW-0808">Transferase</keyword>
<gene>
    <name evidence="5" type="ORF">IQ10_03271</name>
</gene>
<protein>
    <submittedName>
        <fullName evidence="5">Glycerate kinase</fullName>
    </submittedName>
</protein>
<dbReference type="AlphaFoldDB" id="A0A562QB24"/>
<dbReference type="InterPro" id="IPR004381">
    <property type="entry name" value="Glycerate_kinase"/>
</dbReference>